<proteinExistence type="predicted"/>
<organism evidence="1 2">
    <name type="scientific">Actinocatenispora sera</name>
    <dbReference type="NCBI Taxonomy" id="390989"/>
    <lineage>
        <taxon>Bacteria</taxon>
        <taxon>Bacillati</taxon>
        <taxon>Actinomycetota</taxon>
        <taxon>Actinomycetes</taxon>
        <taxon>Micromonosporales</taxon>
        <taxon>Micromonosporaceae</taxon>
        <taxon>Actinocatenispora</taxon>
    </lineage>
</organism>
<dbReference type="EMBL" id="AP023354">
    <property type="protein sequence ID" value="BCJ27287.1"/>
    <property type="molecule type" value="Genomic_DNA"/>
</dbReference>
<dbReference type="RefSeq" id="WP_030445515.1">
    <property type="nucleotide sequence ID" value="NZ_AP023354.1"/>
</dbReference>
<keyword evidence="2" id="KW-1185">Reference proteome</keyword>
<dbReference type="Proteomes" id="UP000680750">
    <property type="component" value="Chromosome"/>
</dbReference>
<sequence>MKPWHLFTAAGVTGALGLAVGGWFLVGGSPHGYVSDHYTRAVRYDSGTARAFTAAGTPTAVAGTIADHWRPAGRVVDGSGVYLRYSDTMIAVTPRGRGSVIRVDGFRSGYRHYYHHVGGYWTIPGGSGEKFRGGGPGSGK</sequence>
<keyword evidence="1" id="KW-0449">Lipoprotein</keyword>
<dbReference type="Pfam" id="PF14042">
    <property type="entry name" value="DUF4247"/>
    <property type="match status" value="1"/>
</dbReference>
<name>A0A810KWK6_9ACTN</name>
<gene>
    <name evidence="1" type="ORF">Asera_13950</name>
</gene>
<dbReference type="AlphaFoldDB" id="A0A810KWK6"/>
<protein>
    <submittedName>
        <fullName evidence="1">Lipoprotein</fullName>
    </submittedName>
</protein>
<evidence type="ECO:0000313" key="1">
    <source>
        <dbReference type="EMBL" id="BCJ27287.1"/>
    </source>
</evidence>
<accession>A0A810KWK6</accession>
<reference evidence="1" key="1">
    <citation type="submission" date="2020-08" db="EMBL/GenBank/DDBJ databases">
        <title>Whole genome shotgun sequence of Actinocatenispora sera NBRC 101916.</title>
        <authorList>
            <person name="Komaki H."/>
            <person name="Tamura T."/>
        </authorList>
    </citation>
    <scope>NUCLEOTIDE SEQUENCE</scope>
    <source>
        <strain evidence="1">NBRC 101916</strain>
    </source>
</reference>
<dbReference type="KEGG" id="aser:Asera_13950"/>
<evidence type="ECO:0000313" key="2">
    <source>
        <dbReference type="Proteomes" id="UP000680750"/>
    </source>
</evidence>
<dbReference type="InterPro" id="IPR025341">
    <property type="entry name" value="DUF4247"/>
</dbReference>